<dbReference type="Proteomes" id="UP000054223">
    <property type="component" value="Unassembled WGS sequence"/>
</dbReference>
<proteinExistence type="predicted"/>
<dbReference type="Gene3D" id="2.40.360.20">
    <property type="match status" value="1"/>
</dbReference>
<keyword evidence="3" id="KW-1185">Reference proteome</keyword>
<dbReference type="EMBL" id="LNAL01000007">
    <property type="protein sequence ID" value="KUG07689.1"/>
    <property type="molecule type" value="Genomic_DNA"/>
</dbReference>
<dbReference type="Pfam" id="PF21347">
    <property type="entry name" value="DUF3108_like"/>
    <property type="match status" value="1"/>
</dbReference>
<gene>
    <name evidence="2" type="ORF">ASU33_15305</name>
</gene>
<evidence type="ECO:0000313" key="3">
    <source>
        <dbReference type="Proteomes" id="UP000054223"/>
    </source>
</evidence>
<comment type="caution">
    <text evidence="2">The sequence shown here is derived from an EMBL/GenBank/DDBJ whole genome shotgun (WGS) entry which is preliminary data.</text>
</comment>
<reference evidence="2 3" key="1">
    <citation type="submission" date="2015-11" db="EMBL/GenBank/DDBJ databases">
        <title>Solirubrum puertoriconensis gen. nov. an environmental bacteria isolated in Puerto Rico.</title>
        <authorList>
            <person name="Cuebas-Irizarry M.F."/>
            <person name="Montalvo-Rodriguez R."/>
        </authorList>
    </citation>
    <scope>NUCLEOTIDE SEQUENCE [LARGE SCALE GENOMIC DNA]</scope>
    <source>
        <strain evidence="2 3">MC1A</strain>
    </source>
</reference>
<accession>A0A9X0L4J8</accession>
<protein>
    <recommendedName>
        <fullName evidence="1">DUF3108 domain-containing protein</fullName>
    </recommendedName>
</protein>
<name>A0A9X0L4J8_SOLP1</name>
<dbReference type="InterPro" id="IPR049279">
    <property type="entry name" value="DUF3108-like"/>
</dbReference>
<sequence>MQGRKPIHNSRLILTMPNNLLRKLLLPAAALGLIAACTRPDTPPPPVDVSSAAPVAAPAATAAASASTPSDCTHPFGLYPETELTYQLTNEKQQPEGIQILKVATISEQPAEKKKAAYTQVLLKSTLYDNNNRLQRNDEYQYVCRNDTVLTDGRLLLDPGMLRSFRDRKFAFEPVPLAWPNQPAGGTLPGGSLTVQVSSPSVDIAKVMTTVTNRKVSGPENVTVPAGKFSCYKVESRYEYVTQARPDLIRRTIKQVVDYYAPSVGIVRTEMRDPDGELDHTAELIKRTAGRR</sequence>
<evidence type="ECO:0000313" key="2">
    <source>
        <dbReference type="EMBL" id="KUG07689.1"/>
    </source>
</evidence>
<dbReference type="AlphaFoldDB" id="A0A9X0L4J8"/>
<evidence type="ECO:0000259" key="1">
    <source>
        <dbReference type="Pfam" id="PF21347"/>
    </source>
</evidence>
<feature type="domain" description="DUF3108" evidence="1">
    <location>
        <begin position="82"/>
        <end position="283"/>
    </location>
</feature>
<organism evidence="2 3">
    <name type="scientific">Solirubrum puertoriconensis</name>
    <dbReference type="NCBI Taxonomy" id="1751427"/>
    <lineage>
        <taxon>Bacteria</taxon>
        <taxon>Pseudomonadati</taxon>
        <taxon>Bacteroidota</taxon>
        <taxon>Cytophagia</taxon>
        <taxon>Cytophagales</taxon>
    </lineage>
</organism>